<dbReference type="Gene3D" id="2.130.10.10">
    <property type="entry name" value="YVTN repeat-like/Quinoprotein amine dehydrogenase"/>
    <property type="match status" value="2"/>
</dbReference>
<reference evidence="2 3" key="1">
    <citation type="submission" date="2016-09" db="EMBL/GenBank/DDBJ databases">
        <authorList>
            <person name="Capua I."/>
            <person name="De Benedictis P."/>
            <person name="Joannis T."/>
            <person name="Lombin L.H."/>
            <person name="Cattoli G."/>
        </authorList>
    </citation>
    <scope>NUCLEOTIDE SEQUENCE [LARGE SCALE GENOMIC DNA]</scope>
    <source>
        <strain evidence="2 3">A7P-90m</strain>
    </source>
</reference>
<dbReference type="SUPFAM" id="SSF50952">
    <property type="entry name" value="Soluble quinoprotein glucose dehydrogenase"/>
    <property type="match status" value="1"/>
</dbReference>
<sequence>MLKYTILSILCCITIAVKGQVSPGKWQDHFSYSSVKGILVTEDKAYVPTEEGYFIYNKNSGEIEKKSRVTGLSSYGVSSLAVFDEINTIAVGYSDGSIDLVKDGKVTAIIDIKEKKIPGDRSIYSMLLFNGNIYAATGFGIVVIDPAIPEIKDTYYIGSGGSSISVYSLLQFNGSFYAATSDGLKYASISDPLLYYFEQWKNTSPPSSGNKFIGLASSGNTLYAQEKGLNGFNDKVYQFVTGGGWTTLASTQTEITSISATAQGVCVTGKKRIEIFSNGGLQTVNTFGLYSFDPCYSYFDGNYLWSADNSNGLVKYKSGDAQNFKPNGPYSNEAFRGNWVNGTLVVSRGGFDDVGASSWNGLLINIYRNNQWQSQWGTGNDGYLPAINPTDPTEISVSGWGSGITKFKNDQFSILYGESNSTLISIYPGEPYIRCRGICYDSDGNLWVNNAGAVKPISVLKPDGTWTAISVGGSINADRLGTMFFHETTGHLWMSLPKTGVFVYDKGADPFSESDDRYLRIPLTDPSGVPLSNDILSMAQDNEGKIWIGTQEGVEVIYNAESAFRQAITAQRIKIPIEIEGQAAYLLKTDAVSAIAVDGANRKWFGTMRSGAYLQSADGVDQILAFNTDNSPLPSNSILDITIDQDNGEVFFITDKGVISYRGDAIRGGAEFGKVYAFPNPVRENFNGKITIVGLIPKATVKITDINGYLVFEGESLGGEIQWDGKNLNGRRVNTGVYLIFCSDAEGEKSAVSKLLFIH</sequence>
<dbReference type="InterPro" id="IPR011110">
    <property type="entry name" value="Reg_prop"/>
</dbReference>
<dbReference type="InterPro" id="IPR015943">
    <property type="entry name" value="WD40/YVTN_repeat-like_dom_sf"/>
</dbReference>
<dbReference type="Pfam" id="PF07494">
    <property type="entry name" value="Reg_prop"/>
    <property type="match status" value="1"/>
</dbReference>
<organism evidence="2 3">
    <name type="scientific">Williamwhitmania taraxaci</name>
    <dbReference type="NCBI Taxonomy" id="1640674"/>
    <lineage>
        <taxon>Bacteria</taxon>
        <taxon>Pseudomonadati</taxon>
        <taxon>Bacteroidota</taxon>
        <taxon>Bacteroidia</taxon>
        <taxon>Bacteroidales</taxon>
        <taxon>Williamwhitmaniaceae</taxon>
        <taxon>Williamwhitmania</taxon>
    </lineage>
</organism>
<dbReference type="InterPro" id="IPR048954">
    <property type="entry name" value="PorZ_N"/>
</dbReference>
<proteinExistence type="predicted"/>
<name>A0A1G6P1U0_9BACT</name>
<dbReference type="Proteomes" id="UP000199452">
    <property type="component" value="Unassembled WGS sequence"/>
</dbReference>
<feature type="domain" description="PorZ N-terminal beta-propeller" evidence="1">
    <location>
        <begin position="46"/>
        <end position="201"/>
    </location>
</feature>
<dbReference type="SUPFAM" id="SSF101898">
    <property type="entry name" value="NHL repeat"/>
    <property type="match status" value="1"/>
</dbReference>
<dbReference type="InterPro" id="IPR011041">
    <property type="entry name" value="Quinoprot_gluc/sorb_DH_b-prop"/>
</dbReference>
<dbReference type="Pfam" id="PF21544">
    <property type="entry name" value="PorZ_N_b_propeller"/>
    <property type="match status" value="1"/>
</dbReference>
<protein>
    <submittedName>
        <fullName evidence="2">Two component regulator propeller</fullName>
    </submittedName>
</protein>
<keyword evidence="3" id="KW-1185">Reference proteome</keyword>
<gene>
    <name evidence="2" type="ORF">SAMN05216323_104719</name>
</gene>
<dbReference type="EMBL" id="FMYP01000047">
    <property type="protein sequence ID" value="SDC73395.1"/>
    <property type="molecule type" value="Genomic_DNA"/>
</dbReference>
<dbReference type="AlphaFoldDB" id="A0A1G6P1U0"/>
<dbReference type="STRING" id="1640674.SAMN05216323_104719"/>
<accession>A0A1G6P1U0</accession>
<dbReference type="RefSeq" id="WP_092439350.1">
    <property type="nucleotide sequence ID" value="NZ_FMYP01000047.1"/>
</dbReference>
<dbReference type="OrthoDB" id="9807410at2"/>
<evidence type="ECO:0000313" key="2">
    <source>
        <dbReference type="EMBL" id="SDC73395.1"/>
    </source>
</evidence>
<evidence type="ECO:0000313" key="3">
    <source>
        <dbReference type="Proteomes" id="UP000199452"/>
    </source>
</evidence>
<evidence type="ECO:0000259" key="1">
    <source>
        <dbReference type="Pfam" id="PF21544"/>
    </source>
</evidence>